<dbReference type="AlphaFoldDB" id="A0AAD5GFQ0"/>
<proteinExistence type="predicted"/>
<protein>
    <submittedName>
        <fullName evidence="1">Uncharacterized protein</fullName>
    </submittedName>
</protein>
<sequence length="64" mass="7262">MRTNVDARNRHRGMALEGRTAIFPEFAFLPLEAKRGVGDFMQDSSIVNFDDKCQVKGNKHPPMI</sequence>
<organism evidence="1 2">
    <name type="scientific">Ambrosia artemisiifolia</name>
    <name type="common">Common ragweed</name>
    <dbReference type="NCBI Taxonomy" id="4212"/>
    <lineage>
        <taxon>Eukaryota</taxon>
        <taxon>Viridiplantae</taxon>
        <taxon>Streptophyta</taxon>
        <taxon>Embryophyta</taxon>
        <taxon>Tracheophyta</taxon>
        <taxon>Spermatophyta</taxon>
        <taxon>Magnoliopsida</taxon>
        <taxon>eudicotyledons</taxon>
        <taxon>Gunneridae</taxon>
        <taxon>Pentapetalae</taxon>
        <taxon>asterids</taxon>
        <taxon>campanulids</taxon>
        <taxon>Asterales</taxon>
        <taxon>Asteraceae</taxon>
        <taxon>Asteroideae</taxon>
        <taxon>Heliantheae alliance</taxon>
        <taxon>Heliantheae</taxon>
        <taxon>Ambrosia</taxon>
    </lineage>
</organism>
<reference evidence="1" key="1">
    <citation type="submission" date="2022-06" db="EMBL/GenBank/DDBJ databases">
        <title>Uncovering the hologenomic basis of an extraordinary plant invasion.</title>
        <authorList>
            <person name="Bieker V.C."/>
            <person name="Martin M.D."/>
            <person name="Gilbert T."/>
            <person name="Hodgins K."/>
            <person name="Battlay P."/>
            <person name="Petersen B."/>
            <person name="Wilson J."/>
        </authorList>
    </citation>
    <scope>NUCLEOTIDE SEQUENCE</scope>
    <source>
        <strain evidence="1">AA19_3_7</strain>
        <tissue evidence="1">Leaf</tissue>
    </source>
</reference>
<evidence type="ECO:0000313" key="2">
    <source>
        <dbReference type="Proteomes" id="UP001206925"/>
    </source>
</evidence>
<comment type="caution">
    <text evidence="1">The sequence shown here is derived from an EMBL/GenBank/DDBJ whole genome shotgun (WGS) entry which is preliminary data.</text>
</comment>
<keyword evidence="2" id="KW-1185">Reference proteome</keyword>
<dbReference type="EMBL" id="JAMZMK010008349">
    <property type="protein sequence ID" value="KAI7740770.1"/>
    <property type="molecule type" value="Genomic_DNA"/>
</dbReference>
<dbReference type="Proteomes" id="UP001206925">
    <property type="component" value="Unassembled WGS sequence"/>
</dbReference>
<evidence type="ECO:0000313" key="1">
    <source>
        <dbReference type="EMBL" id="KAI7740770.1"/>
    </source>
</evidence>
<gene>
    <name evidence="1" type="ORF">M8C21_001203</name>
</gene>
<accession>A0AAD5GFQ0</accession>
<name>A0AAD5GFQ0_AMBAR</name>